<gene>
    <name evidence="1" type="ORF">OG579_13155</name>
</gene>
<dbReference type="RefSeq" id="WP_328856285.1">
    <property type="nucleotide sequence ID" value="NZ_CP108021.1"/>
</dbReference>
<evidence type="ECO:0000313" key="1">
    <source>
        <dbReference type="EMBL" id="WUM18685.1"/>
    </source>
</evidence>
<dbReference type="Proteomes" id="UP001432128">
    <property type="component" value="Chromosome"/>
</dbReference>
<evidence type="ECO:0000313" key="2">
    <source>
        <dbReference type="Proteomes" id="UP001432128"/>
    </source>
</evidence>
<reference evidence="1 2" key="1">
    <citation type="submission" date="2022-10" db="EMBL/GenBank/DDBJ databases">
        <title>The complete genomes of actinobacterial strains from the NBC collection.</title>
        <authorList>
            <person name="Joergensen T.S."/>
            <person name="Alvarez Arevalo M."/>
            <person name="Sterndorff E.B."/>
            <person name="Faurdal D."/>
            <person name="Vuksanovic O."/>
            <person name="Mourched A.-S."/>
            <person name="Charusanti P."/>
            <person name="Shaw S."/>
            <person name="Blin K."/>
            <person name="Weber T."/>
        </authorList>
    </citation>
    <scope>NUCLEOTIDE SEQUENCE [LARGE SCALE GENOMIC DNA]</scope>
    <source>
        <strain evidence="1 2">NBC_00319</strain>
    </source>
</reference>
<sequence length="156" mass="17413">MAITDVSDQGSEKWIVEAGRELDPPASDVERLTARVIDSARRLSHSRSELATDRTSVVVTDRVVRRVIMIEIRRQVSRPVLEVAVTSEEREVTGVRLGLMCRYDDDLGALADRARGVTREVLAATLGEVRGARAASRVDVDWMDLDWRPPSTTEKN</sequence>
<accession>A0AAU4JXY2</accession>
<evidence type="ECO:0008006" key="3">
    <source>
        <dbReference type="Google" id="ProtNLM"/>
    </source>
</evidence>
<organism evidence="1 2">
    <name type="scientific">Williamsia herbipolensis</name>
    <dbReference type="NCBI Taxonomy" id="1603258"/>
    <lineage>
        <taxon>Bacteria</taxon>
        <taxon>Bacillati</taxon>
        <taxon>Actinomycetota</taxon>
        <taxon>Actinomycetes</taxon>
        <taxon>Mycobacteriales</taxon>
        <taxon>Nocardiaceae</taxon>
        <taxon>Williamsia</taxon>
    </lineage>
</organism>
<name>A0AAU4JXY2_9NOCA</name>
<dbReference type="KEGG" id="whr:OG579_13155"/>
<dbReference type="AlphaFoldDB" id="A0AAU4JXY2"/>
<keyword evidence="2" id="KW-1185">Reference proteome</keyword>
<proteinExistence type="predicted"/>
<protein>
    <recommendedName>
        <fullName evidence="3">Asp23/Gls24 family envelope stress response protein</fullName>
    </recommendedName>
</protein>
<dbReference type="EMBL" id="CP108021">
    <property type="protein sequence ID" value="WUM18685.1"/>
    <property type="molecule type" value="Genomic_DNA"/>
</dbReference>